<dbReference type="InterPro" id="IPR051415">
    <property type="entry name" value="LAAT-1"/>
</dbReference>
<dbReference type="AlphaFoldDB" id="A0AAD6UFX6"/>
<comment type="caution">
    <text evidence="7">The sequence shown here is derived from an EMBL/GenBank/DDBJ whole genome shotgun (WGS) entry which is preliminary data.</text>
</comment>
<proteinExistence type="predicted"/>
<keyword evidence="4 6" id="KW-0472">Membrane</keyword>
<feature type="transmembrane region" description="Helical" evidence="6">
    <location>
        <begin position="129"/>
        <end position="150"/>
    </location>
</feature>
<dbReference type="SMART" id="SM00679">
    <property type="entry name" value="CTNS"/>
    <property type="match status" value="2"/>
</dbReference>
<feature type="transmembrane region" description="Helical" evidence="6">
    <location>
        <begin position="192"/>
        <end position="215"/>
    </location>
</feature>
<evidence type="ECO:0000256" key="3">
    <source>
        <dbReference type="ARBA" id="ARBA00022989"/>
    </source>
</evidence>
<feature type="transmembrane region" description="Helical" evidence="6">
    <location>
        <begin position="162"/>
        <end position="180"/>
    </location>
</feature>
<accession>A0AAD6UFX6</accession>
<evidence type="ECO:0000256" key="1">
    <source>
        <dbReference type="ARBA" id="ARBA00004141"/>
    </source>
</evidence>
<gene>
    <name evidence="7" type="ORF">B0H15DRAFT_34587</name>
</gene>
<reference evidence="7" key="1">
    <citation type="submission" date="2023-03" db="EMBL/GenBank/DDBJ databases">
        <title>Massive genome expansion in bonnet fungi (Mycena s.s.) driven by repeated elements and novel gene families across ecological guilds.</title>
        <authorList>
            <consortium name="Lawrence Berkeley National Laboratory"/>
            <person name="Harder C.B."/>
            <person name="Miyauchi S."/>
            <person name="Viragh M."/>
            <person name="Kuo A."/>
            <person name="Thoen E."/>
            <person name="Andreopoulos B."/>
            <person name="Lu D."/>
            <person name="Skrede I."/>
            <person name="Drula E."/>
            <person name="Henrissat B."/>
            <person name="Morin E."/>
            <person name="Kohler A."/>
            <person name="Barry K."/>
            <person name="LaButti K."/>
            <person name="Morin E."/>
            <person name="Salamov A."/>
            <person name="Lipzen A."/>
            <person name="Mereny Z."/>
            <person name="Hegedus B."/>
            <person name="Baldrian P."/>
            <person name="Stursova M."/>
            <person name="Weitz H."/>
            <person name="Taylor A."/>
            <person name="Grigoriev I.V."/>
            <person name="Nagy L.G."/>
            <person name="Martin F."/>
            <person name="Kauserud H."/>
        </authorList>
    </citation>
    <scope>NUCLEOTIDE SEQUENCE</scope>
    <source>
        <strain evidence="7">CBHHK173m</strain>
    </source>
</reference>
<feature type="transmembrane region" description="Helical" evidence="6">
    <location>
        <begin position="39"/>
        <end position="59"/>
    </location>
</feature>
<name>A0AAD6UFX6_9AGAR</name>
<keyword evidence="3 6" id="KW-1133">Transmembrane helix</keyword>
<dbReference type="GO" id="GO:0016020">
    <property type="term" value="C:membrane"/>
    <property type="evidence" value="ECO:0007669"/>
    <property type="project" value="UniProtKB-SubCell"/>
</dbReference>
<evidence type="ECO:0000256" key="6">
    <source>
        <dbReference type="SAM" id="Phobius"/>
    </source>
</evidence>
<evidence type="ECO:0000313" key="8">
    <source>
        <dbReference type="Proteomes" id="UP001222325"/>
    </source>
</evidence>
<dbReference type="EMBL" id="JARJCN010000010">
    <property type="protein sequence ID" value="KAJ7097237.1"/>
    <property type="molecule type" value="Genomic_DNA"/>
</dbReference>
<organism evidence="7 8">
    <name type="scientific">Mycena belliarum</name>
    <dbReference type="NCBI Taxonomy" id="1033014"/>
    <lineage>
        <taxon>Eukaryota</taxon>
        <taxon>Fungi</taxon>
        <taxon>Dikarya</taxon>
        <taxon>Basidiomycota</taxon>
        <taxon>Agaricomycotina</taxon>
        <taxon>Agaricomycetes</taxon>
        <taxon>Agaricomycetidae</taxon>
        <taxon>Agaricales</taxon>
        <taxon>Marasmiineae</taxon>
        <taxon>Mycenaceae</taxon>
        <taxon>Mycena</taxon>
    </lineage>
</organism>
<comment type="subcellular location">
    <subcellularLocation>
        <location evidence="1">Membrane</location>
        <topology evidence="1">Multi-pass membrane protein</topology>
    </subcellularLocation>
</comment>
<dbReference type="InterPro" id="IPR006603">
    <property type="entry name" value="PQ-loop_rpt"/>
</dbReference>
<feature type="compositionally biased region" description="Basic and acidic residues" evidence="5">
    <location>
        <begin position="238"/>
        <end position="248"/>
    </location>
</feature>
<dbReference type="PANTHER" id="PTHR16201">
    <property type="entry name" value="SEVEN TRANSMEMBRANE PROTEIN 1-RELATED"/>
    <property type="match status" value="1"/>
</dbReference>
<feature type="compositionally biased region" description="Low complexity" evidence="5">
    <location>
        <begin position="250"/>
        <end position="265"/>
    </location>
</feature>
<protein>
    <submittedName>
        <fullName evidence="7">PQ loop repeat-domain-containing protein</fullName>
    </submittedName>
</protein>
<dbReference type="Gene3D" id="1.20.1280.290">
    <property type="match status" value="2"/>
</dbReference>
<evidence type="ECO:0000256" key="5">
    <source>
        <dbReference type="SAM" id="MobiDB-lite"/>
    </source>
</evidence>
<dbReference type="Pfam" id="PF04193">
    <property type="entry name" value="PQ-loop"/>
    <property type="match status" value="2"/>
</dbReference>
<dbReference type="PANTHER" id="PTHR16201:SF37">
    <property type="entry name" value="PQ-LOOP REPEAT-CONTAINING PROTEIN"/>
    <property type="match status" value="1"/>
</dbReference>
<keyword evidence="8" id="KW-1185">Reference proteome</keyword>
<dbReference type="Proteomes" id="UP001222325">
    <property type="component" value="Unassembled WGS sequence"/>
</dbReference>
<feature type="region of interest" description="Disordered" evidence="5">
    <location>
        <begin position="225"/>
        <end position="275"/>
    </location>
</feature>
<keyword evidence="2 6" id="KW-0812">Transmembrane</keyword>
<evidence type="ECO:0000256" key="4">
    <source>
        <dbReference type="ARBA" id="ARBA00023136"/>
    </source>
</evidence>
<evidence type="ECO:0000313" key="7">
    <source>
        <dbReference type="EMBL" id="KAJ7097237.1"/>
    </source>
</evidence>
<sequence>MPANVVAENVMGTIGTICWTVQMVPQIYKSYHDKSTEGLSPWLVLVWGGAAAFLGAYTILLNLNIPLILQPQLFGVLAFVSWGQCQFYGARRSALTSTLMALAAILLVGGFQAALVFGIRPAYEAGSPGAARGVQFIGLWNAVLLALALVPQYVEIWQHNEVMGISLVFMAVDLLGGVFNDLSLAFKDKFDAIAGVTFTLVIVMDGSILLLALILNPRAARRRRRRAELESGPPPMEEVSRPALREFDSDATAVSSTRADSSSSTESDKIETQAQDAEVPVLCIDRSVQV</sequence>
<evidence type="ECO:0000256" key="2">
    <source>
        <dbReference type="ARBA" id="ARBA00022692"/>
    </source>
</evidence>
<feature type="transmembrane region" description="Helical" evidence="6">
    <location>
        <begin position="94"/>
        <end position="117"/>
    </location>
</feature>